<comment type="caution">
    <text evidence="2">The sequence shown here is derived from an EMBL/GenBank/DDBJ whole genome shotgun (WGS) entry which is preliminary data.</text>
</comment>
<evidence type="ECO:0000256" key="1">
    <source>
        <dbReference type="SAM" id="MobiDB-lite"/>
    </source>
</evidence>
<proteinExistence type="predicted"/>
<accession>A0AAV4WVM9</accession>
<dbReference type="AlphaFoldDB" id="A0AAV4WVM9"/>
<evidence type="ECO:0000313" key="2">
    <source>
        <dbReference type="EMBL" id="GIY86980.1"/>
    </source>
</evidence>
<dbReference type="Proteomes" id="UP001054945">
    <property type="component" value="Unassembled WGS sequence"/>
</dbReference>
<sequence length="86" mass="9844">MSCKKLFSGHIKSIGQDCLKVSTSEDEIQESEEIDESVCLATLELTTDSEIEELIKEDIQESVIEDEFRESSEEEIEKSKEIEENK</sequence>
<feature type="compositionally biased region" description="Acidic residues" evidence="1">
    <location>
        <begin position="65"/>
        <end position="76"/>
    </location>
</feature>
<protein>
    <submittedName>
        <fullName evidence="2">Uncharacterized protein</fullName>
    </submittedName>
</protein>
<feature type="compositionally biased region" description="Basic and acidic residues" evidence="1">
    <location>
        <begin position="77"/>
        <end position="86"/>
    </location>
</feature>
<organism evidence="2 3">
    <name type="scientific">Caerostris extrusa</name>
    <name type="common">Bark spider</name>
    <name type="synonym">Caerostris bankana</name>
    <dbReference type="NCBI Taxonomy" id="172846"/>
    <lineage>
        <taxon>Eukaryota</taxon>
        <taxon>Metazoa</taxon>
        <taxon>Ecdysozoa</taxon>
        <taxon>Arthropoda</taxon>
        <taxon>Chelicerata</taxon>
        <taxon>Arachnida</taxon>
        <taxon>Araneae</taxon>
        <taxon>Araneomorphae</taxon>
        <taxon>Entelegynae</taxon>
        <taxon>Araneoidea</taxon>
        <taxon>Araneidae</taxon>
        <taxon>Caerostris</taxon>
    </lineage>
</organism>
<name>A0AAV4WVM9_CAEEX</name>
<feature type="region of interest" description="Disordered" evidence="1">
    <location>
        <begin position="65"/>
        <end position="86"/>
    </location>
</feature>
<evidence type="ECO:0000313" key="3">
    <source>
        <dbReference type="Proteomes" id="UP001054945"/>
    </source>
</evidence>
<dbReference type="EMBL" id="BPLR01016865">
    <property type="protein sequence ID" value="GIY86980.1"/>
    <property type="molecule type" value="Genomic_DNA"/>
</dbReference>
<keyword evidence="3" id="KW-1185">Reference proteome</keyword>
<reference evidence="2 3" key="1">
    <citation type="submission" date="2021-06" db="EMBL/GenBank/DDBJ databases">
        <title>Caerostris extrusa draft genome.</title>
        <authorList>
            <person name="Kono N."/>
            <person name="Arakawa K."/>
        </authorList>
    </citation>
    <scope>NUCLEOTIDE SEQUENCE [LARGE SCALE GENOMIC DNA]</scope>
</reference>
<gene>
    <name evidence="2" type="ORF">CEXT_470791</name>
</gene>